<dbReference type="AlphaFoldDB" id="A0A6L2PH13"/>
<feature type="transmembrane region" description="Helical" evidence="5">
    <location>
        <begin position="170"/>
        <end position="191"/>
    </location>
</feature>
<keyword evidence="2 5" id="KW-0812">Transmembrane</keyword>
<evidence type="ECO:0000256" key="1">
    <source>
        <dbReference type="ARBA" id="ARBA00004141"/>
    </source>
</evidence>
<evidence type="ECO:0000256" key="2">
    <source>
        <dbReference type="ARBA" id="ARBA00022692"/>
    </source>
</evidence>
<keyword evidence="7" id="KW-1185">Reference proteome</keyword>
<dbReference type="InterPro" id="IPR011701">
    <property type="entry name" value="MFS"/>
</dbReference>
<evidence type="ECO:0008006" key="8">
    <source>
        <dbReference type="Google" id="ProtNLM"/>
    </source>
</evidence>
<evidence type="ECO:0000313" key="6">
    <source>
        <dbReference type="EMBL" id="GFG29387.1"/>
    </source>
</evidence>
<reference evidence="7" key="1">
    <citation type="submission" date="2020-01" db="EMBL/GenBank/DDBJ databases">
        <title>Draft genome sequence of the Termite Coptotermes fromosanus.</title>
        <authorList>
            <person name="Itakura S."/>
            <person name="Yosikawa Y."/>
            <person name="Umezawa K."/>
        </authorList>
    </citation>
    <scope>NUCLEOTIDE SEQUENCE [LARGE SCALE GENOMIC DNA]</scope>
</reference>
<name>A0A6L2PH13_COPFO</name>
<dbReference type="InParanoid" id="A0A6L2PH13"/>
<evidence type="ECO:0000256" key="3">
    <source>
        <dbReference type="ARBA" id="ARBA00022989"/>
    </source>
</evidence>
<keyword evidence="4 5" id="KW-0472">Membrane</keyword>
<accession>A0A6L2PH13</accession>
<dbReference type="Gene3D" id="1.20.1250.20">
    <property type="entry name" value="MFS general substrate transporter like domains"/>
    <property type="match status" value="1"/>
</dbReference>
<feature type="transmembrane region" description="Helical" evidence="5">
    <location>
        <begin position="399"/>
        <end position="420"/>
    </location>
</feature>
<organism evidence="6 7">
    <name type="scientific">Coptotermes formosanus</name>
    <name type="common">Formosan subterranean termite</name>
    <dbReference type="NCBI Taxonomy" id="36987"/>
    <lineage>
        <taxon>Eukaryota</taxon>
        <taxon>Metazoa</taxon>
        <taxon>Ecdysozoa</taxon>
        <taxon>Arthropoda</taxon>
        <taxon>Hexapoda</taxon>
        <taxon>Insecta</taxon>
        <taxon>Pterygota</taxon>
        <taxon>Neoptera</taxon>
        <taxon>Polyneoptera</taxon>
        <taxon>Dictyoptera</taxon>
        <taxon>Blattodea</taxon>
        <taxon>Blattoidea</taxon>
        <taxon>Termitoidae</taxon>
        <taxon>Rhinotermitidae</taxon>
        <taxon>Coptotermes</taxon>
    </lineage>
</organism>
<feature type="transmembrane region" description="Helical" evidence="5">
    <location>
        <begin position="137"/>
        <end position="158"/>
    </location>
</feature>
<proteinExistence type="predicted"/>
<dbReference type="GO" id="GO:0016020">
    <property type="term" value="C:membrane"/>
    <property type="evidence" value="ECO:0007669"/>
    <property type="project" value="UniProtKB-SubCell"/>
</dbReference>
<evidence type="ECO:0000256" key="4">
    <source>
        <dbReference type="ARBA" id="ARBA00023136"/>
    </source>
</evidence>
<dbReference type="SUPFAM" id="SSF103473">
    <property type="entry name" value="MFS general substrate transporter"/>
    <property type="match status" value="1"/>
</dbReference>
<evidence type="ECO:0000256" key="5">
    <source>
        <dbReference type="SAM" id="Phobius"/>
    </source>
</evidence>
<dbReference type="CDD" id="cd17386">
    <property type="entry name" value="MFS_SLC46"/>
    <property type="match status" value="1"/>
</dbReference>
<feature type="transmembrane region" description="Helical" evidence="5">
    <location>
        <begin position="34"/>
        <end position="56"/>
    </location>
</feature>
<feature type="transmembrane region" description="Helical" evidence="5">
    <location>
        <begin position="306"/>
        <end position="330"/>
    </location>
</feature>
<comment type="subcellular location">
    <subcellularLocation>
        <location evidence="1">Membrane</location>
        <topology evidence="1">Multi-pass membrane protein</topology>
    </subcellularLocation>
</comment>
<dbReference type="PANTHER" id="PTHR23507:SF1">
    <property type="entry name" value="FI18259P1-RELATED"/>
    <property type="match status" value="1"/>
</dbReference>
<dbReference type="GO" id="GO:0022857">
    <property type="term" value="F:transmembrane transporter activity"/>
    <property type="evidence" value="ECO:0007669"/>
    <property type="project" value="InterPro"/>
</dbReference>
<dbReference type="OrthoDB" id="3026777at2759"/>
<dbReference type="Proteomes" id="UP000502823">
    <property type="component" value="Unassembled WGS sequence"/>
</dbReference>
<feature type="transmembrane region" description="Helical" evidence="5">
    <location>
        <begin position="466"/>
        <end position="485"/>
    </location>
</feature>
<dbReference type="FunCoup" id="A0A6L2PH13">
    <property type="interactions" value="22"/>
</dbReference>
<protein>
    <recommendedName>
        <fullName evidence="8">Major facilitator superfamily (MFS) profile domain-containing protein</fullName>
    </recommendedName>
</protein>
<dbReference type="PANTHER" id="PTHR23507">
    <property type="entry name" value="ZGC:174356"/>
    <property type="match status" value="1"/>
</dbReference>
<gene>
    <name evidence="6" type="ORF">Cfor_04454</name>
</gene>
<feature type="transmembrane region" description="Helical" evidence="5">
    <location>
        <begin position="342"/>
        <end position="364"/>
    </location>
</feature>
<feature type="transmembrane region" description="Helical" evidence="5">
    <location>
        <begin position="373"/>
        <end position="393"/>
    </location>
</feature>
<dbReference type="InterPro" id="IPR036259">
    <property type="entry name" value="MFS_trans_sf"/>
</dbReference>
<feature type="transmembrane region" description="Helical" evidence="5">
    <location>
        <begin position="432"/>
        <end position="454"/>
    </location>
</feature>
<feature type="transmembrane region" description="Helical" evidence="5">
    <location>
        <begin position="203"/>
        <end position="224"/>
    </location>
</feature>
<dbReference type="Pfam" id="PF07690">
    <property type="entry name" value="MFS_1"/>
    <property type="match status" value="1"/>
</dbReference>
<feature type="transmembrane region" description="Helical" evidence="5">
    <location>
        <begin position="105"/>
        <end position="125"/>
    </location>
</feature>
<feature type="transmembrane region" description="Helical" evidence="5">
    <location>
        <begin position="230"/>
        <end position="250"/>
    </location>
</feature>
<evidence type="ECO:0000313" key="7">
    <source>
        <dbReference type="Proteomes" id="UP000502823"/>
    </source>
</evidence>
<sequence>MADKNKRTGAEAQDVVIADTPWTKMTRREKGKYVMGNITVEPLMAGYIMPCVLAILATQNLNLEKACRVNLRYDEKVCDALTARQTANYTEEETEVQQLVARMTIWKTALQSSLPCIIMLFLGAWSDRHGRRKPCMLLPLTGEIVTCISLILCTYFFFEVPMEVVGFVEAVFPALTGGWFIMFMAAFSYIADVTTVEMRTLRIGIANVFVSVGIPVGMALSGILYREIGFYGVFATTAVLYVITFCYGFFRIKEVPRQKTDQENKRIEALKQQRCGFVRDLFDIRHISETFRVAFKEGKNNRRMKVIMLMIACMVIIGPMHGEMAVMYLFTRYRFNWNEVDFSIFSTYSMITNLFGTMVSVCVFSHVLKMDDALIGAMSCVSKILSSFVYAFSTTDWQIYLAPIVEILNGTSFIAMRSIASKLVPTDELGKVNSLFGVCEALMPLVYGPTYSAVYAATMHSVPGAFFLMGGGLTTPAVIIFIWMYHQHKKEASAKQLETMNLEAQNQEVKKCSLDCSGVQPSQDGKVLTKVSAENEMNGIVFAGGVENKAFVVEDSDRL</sequence>
<keyword evidence="3 5" id="KW-1133">Transmembrane helix</keyword>
<comment type="caution">
    <text evidence="6">The sequence shown here is derived from an EMBL/GenBank/DDBJ whole genome shotgun (WGS) entry which is preliminary data.</text>
</comment>
<dbReference type="EMBL" id="BLKM01000137">
    <property type="protein sequence ID" value="GFG29387.1"/>
    <property type="molecule type" value="Genomic_DNA"/>
</dbReference>